<proteinExistence type="predicted"/>
<dbReference type="CDD" id="cd07042">
    <property type="entry name" value="STAS_SulP_like_sulfate_transporter"/>
    <property type="match status" value="1"/>
</dbReference>
<dbReference type="InterPro" id="IPR036513">
    <property type="entry name" value="STAS_dom_sf"/>
</dbReference>
<feature type="transmembrane region" description="Helical" evidence="5">
    <location>
        <begin position="254"/>
        <end position="273"/>
    </location>
</feature>
<dbReference type="Pfam" id="PF00916">
    <property type="entry name" value="Sulfate_transp"/>
    <property type="match status" value="1"/>
</dbReference>
<accession>A0A0H4PGU3</accession>
<dbReference type="Pfam" id="PF01740">
    <property type="entry name" value="STAS"/>
    <property type="match status" value="1"/>
</dbReference>
<dbReference type="AlphaFoldDB" id="A0A0H4PGU3"/>
<dbReference type="PATRIC" id="fig|320787.5.peg.2885"/>
<feature type="transmembrane region" description="Helical" evidence="5">
    <location>
        <begin position="21"/>
        <end position="45"/>
    </location>
</feature>
<name>A0A0H4PGU3_9BACT</name>
<keyword evidence="4 5" id="KW-0472">Membrane</keyword>
<dbReference type="KEGG" id="camu:CA2015_2637"/>
<feature type="transmembrane region" description="Helical" evidence="5">
    <location>
        <begin position="203"/>
        <end position="222"/>
    </location>
</feature>
<dbReference type="EMBL" id="CP012040">
    <property type="protein sequence ID" value="AKP52048.1"/>
    <property type="molecule type" value="Genomic_DNA"/>
</dbReference>
<dbReference type="GO" id="GO:0055085">
    <property type="term" value="P:transmembrane transport"/>
    <property type="evidence" value="ECO:0007669"/>
    <property type="project" value="InterPro"/>
</dbReference>
<comment type="subcellular location">
    <subcellularLocation>
        <location evidence="1">Membrane</location>
        <topology evidence="1">Multi-pass membrane protein</topology>
    </subcellularLocation>
</comment>
<keyword evidence="8" id="KW-1185">Reference proteome</keyword>
<feature type="transmembrane region" description="Helical" evidence="5">
    <location>
        <begin position="51"/>
        <end position="67"/>
    </location>
</feature>
<dbReference type="Proteomes" id="UP000036520">
    <property type="component" value="Chromosome"/>
</dbReference>
<dbReference type="InterPro" id="IPR002645">
    <property type="entry name" value="STAS_dom"/>
</dbReference>
<evidence type="ECO:0000313" key="7">
    <source>
        <dbReference type="EMBL" id="AKP52048.1"/>
    </source>
</evidence>
<evidence type="ECO:0000256" key="5">
    <source>
        <dbReference type="SAM" id="Phobius"/>
    </source>
</evidence>
<dbReference type="STRING" id="320787.CA2015_2637"/>
<keyword evidence="3 5" id="KW-1133">Transmembrane helix</keyword>
<evidence type="ECO:0000313" key="8">
    <source>
        <dbReference type="Proteomes" id="UP000036520"/>
    </source>
</evidence>
<reference evidence="7 8" key="1">
    <citation type="submission" date="2015-07" db="EMBL/GenBank/DDBJ databases">
        <authorList>
            <person name="Kim K.M."/>
        </authorList>
    </citation>
    <scope>NUCLEOTIDE SEQUENCE [LARGE SCALE GENOMIC DNA]</scope>
    <source>
        <strain evidence="7 8">KCTC 12363</strain>
    </source>
</reference>
<protein>
    <submittedName>
        <fullName evidence="7">High affinity sulfate transporter 1</fullName>
    </submittedName>
</protein>
<sequence length="583" mass="64078">MHLKKHFAILQWLPNYKRSNLLGDTSAGLIVAIMLVPQGMAYAMLAGLNPIHGLYAVTLPLLVYAILGSSRQLAVGPGAMISLLVGAGISSLSPENYSAYFYYTITLAFMVGIIQFLMGLFRLGFVVNFLSQPVIKGFTSAAALIIGFGQLKHLLKLNFPSSNHIQNIFIGLASTIGQTHLLTMCIGLAGILIIKFAKKIHPAIPGSLVAVILGIVLVRFLGLTDEGVMVLGEVPKGLPGLSLPTFELTTLTNLFPIAITISLVGFAESFSIAKTINARHKNYLINANQELIALGMANISSSMVRGFPVTGGLSRSAVNDQSGAKTPLASIISAGIIVMTLVFFTSYFFYLPYAILAAVIIAAVSGIVDWKSPIELWHKDRKDFYMFTATFLVTLTMGIVLGILSGMILSLMLVIYKASRPHMAQLGRVPGTNNFRNIQRFNDLEINQDLIIVRIDGPIYFANVDFINEKINQWRAERSNAIKMIFLNMESVTSLDSTGALTLQTWIKDWRNNDIDLYIIGAKGPVRDVLVKWQLIETIGEDHIFLDTHTALTYYEKNMDAKSLQKMGPYALQSNFKNKKHRP</sequence>
<feature type="transmembrane region" description="Helical" evidence="5">
    <location>
        <begin position="391"/>
        <end position="416"/>
    </location>
</feature>
<dbReference type="SUPFAM" id="SSF52091">
    <property type="entry name" value="SpoIIaa-like"/>
    <property type="match status" value="1"/>
</dbReference>
<feature type="transmembrane region" description="Helical" evidence="5">
    <location>
        <begin position="168"/>
        <end position="194"/>
    </location>
</feature>
<dbReference type="PANTHER" id="PTHR11814">
    <property type="entry name" value="SULFATE TRANSPORTER"/>
    <property type="match status" value="1"/>
</dbReference>
<dbReference type="GO" id="GO:0016020">
    <property type="term" value="C:membrane"/>
    <property type="evidence" value="ECO:0007669"/>
    <property type="project" value="UniProtKB-SubCell"/>
</dbReference>
<dbReference type="PROSITE" id="PS50801">
    <property type="entry name" value="STAS"/>
    <property type="match status" value="1"/>
</dbReference>
<feature type="transmembrane region" description="Helical" evidence="5">
    <location>
        <begin position="350"/>
        <end position="370"/>
    </location>
</feature>
<dbReference type="Gene3D" id="3.30.750.24">
    <property type="entry name" value="STAS domain"/>
    <property type="match status" value="1"/>
</dbReference>
<dbReference type="RefSeq" id="WP_048642322.1">
    <property type="nucleotide sequence ID" value="NZ_CP012040.1"/>
</dbReference>
<dbReference type="OrthoDB" id="9771198at2"/>
<dbReference type="NCBIfam" id="TIGR00815">
    <property type="entry name" value="sulP"/>
    <property type="match status" value="1"/>
</dbReference>
<feature type="transmembrane region" description="Helical" evidence="5">
    <location>
        <begin position="74"/>
        <end position="93"/>
    </location>
</feature>
<feature type="domain" description="STAS" evidence="6">
    <location>
        <begin position="440"/>
        <end position="555"/>
    </location>
</feature>
<evidence type="ECO:0000256" key="1">
    <source>
        <dbReference type="ARBA" id="ARBA00004141"/>
    </source>
</evidence>
<gene>
    <name evidence="7" type="ORF">CA2015_2637</name>
</gene>
<feature type="transmembrane region" description="Helical" evidence="5">
    <location>
        <begin position="326"/>
        <end position="344"/>
    </location>
</feature>
<feature type="transmembrane region" description="Helical" evidence="5">
    <location>
        <begin position="125"/>
        <end position="148"/>
    </location>
</feature>
<dbReference type="InterPro" id="IPR011547">
    <property type="entry name" value="SLC26A/SulP_dom"/>
</dbReference>
<feature type="transmembrane region" description="Helical" evidence="5">
    <location>
        <begin position="99"/>
        <end position="118"/>
    </location>
</feature>
<evidence type="ECO:0000256" key="3">
    <source>
        <dbReference type="ARBA" id="ARBA00022989"/>
    </source>
</evidence>
<evidence type="ECO:0000259" key="6">
    <source>
        <dbReference type="PROSITE" id="PS50801"/>
    </source>
</evidence>
<evidence type="ECO:0000256" key="2">
    <source>
        <dbReference type="ARBA" id="ARBA00022692"/>
    </source>
</evidence>
<evidence type="ECO:0000256" key="4">
    <source>
        <dbReference type="ARBA" id="ARBA00023136"/>
    </source>
</evidence>
<organism evidence="7 8">
    <name type="scientific">Cyclobacterium amurskyense</name>
    <dbReference type="NCBI Taxonomy" id="320787"/>
    <lineage>
        <taxon>Bacteria</taxon>
        <taxon>Pseudomonadati</taxon>
        <taxon>Bacteroidota</taxon>
        <taxon>Cytophagia</taxon>
        <taxon>Cytophagales</taxon>
        <taxon>Cyclobacteriaceae</taxon>
        <taxon>Cyclobacterium</taxon>
    </lineage>
</organism>
<keyword evidence="2 5" id="KW-0812">Transmembrane</keyword>
<dbReference type="InterPro" id="IPR001902">
    <property type="entry name" value="SLC26A/SulP_fam"/>
</dbReference>